<reference evidence="3 4" key="1">
    <citation type="journal article" date="2019" name="Int. J. Syst. Evol. Microbiol.">
        <title>The Global Catalogue of Microorganisms (GCM) 10K type strain sequencing project: providing services to taxonomists for standard genome sequencing and annotation.</title>
        <authorList>
            <consortium name="The Broad Institute Genomics Platform"/>
            <consortium name="The Broad Institute Genome Sequencing Center for Infectious Disease"/>
            <person name="Wu L."/>
            <person name="Ma J."/>
        </authorList>
    </citation>
    <scope>NUCLEOTIDE SEQUENCE [LARGE SCALE GENOMIC DNA]</scope>
    <source>
        <strain evidence="3 4">JCM 16014</strain>
    </source>
</reference>
<dbReference type="CDD" id="cd00093">
    <property type="entry name" value="HTH_XRE"/>
    <property type="match status" value="1"/>
</dbReference>
<evidence type="ECO:0000259" key="2">
    <source>
        <dbReference type="SMART" id="SM00530"/>
    </source>
</evidence>
<dbReference type="Gene3D" id="3.30.450.180">
    <property type="match status" value="1"/>
</dbReference>
<dbReference type="Pfam" id="PF13560">
    <property type="entry name" value="HTH_31"/>
    <property type="match status" value="1"/>
</dbReference>
<dbReference type="SMART" id="SM00530">
    <property type="entry name" value="HTH_XRE"/>
    <property type="match status" value="1"/>
</dbReference>
<feature type="domain" description="HTH cro/C1-type" evidence="2">
    <location>
        <begin position="71"/>
        <end position="143"/>
    </location>
</feature>
<sequence>MRTGPDPNRSHTTAYAVAAPAANVAAVATPATVIFVFLFMGQEFRAAAALQEESSKPGTPSTTRRHTLGEFLVAMRGRLSPEDVGLRSTGRRRTPGLRRQEVAELAAVSIDWYIRLEQGRAGAPGTGVLDALSEALRLSPAEHEYLHLTARGEAPPRRLPRCRAEVAPSLRVVLDGMPLLPAYVIDHCFDVMAHNAAASAMFGDAFGSGIAANTALMLFLDPECCQTQLSWEQIARETVGALRANLARYPHDLRLQQVVAELRDGSPEFAGWWEDHTVGERASGVKRVAHPAVGLMTVAYDMLAVGTGAEQRLVVVTPVDATTEQRLRSLVAGYSRRVAQGGAAISAA</sequence>
<protein>
    <submittedName>
        <fullName evidence="3">Helix-turn-helix transcriptional regulator</fullName>
    </submittedName>
</protein>
<dbReference type="InterPro" id="IPR010982">
    <property type="entry name" value="Lambda_DNA-bd_dom_sf"/>
</dbReference>
<keyword evidence="1" id="KW-0472">Membrane</keyword>
<dbReference type="Gene3D" id="1.10.260.40">
    <property type="entry name" value="lambda repressor-like DNA-binding domains"/>
    <property type="match status" value="1"/>
</dbReference>
<evidence type="ECO:0000313" key="3">
    <source>
        <dbReference type="EMBL" id="GAA2034812.1"/>
    </source>
</evidence>
<dbReference type="EMBL" id="BAAAQN010000021">
    <property type="protein sequence ID" value="GAA2034812.1"/>
    <property type="molecule type" value="Genomic_DNA"/>
</dbReference>
<dbReference type="Proteomes" id="UP001500751">
    <property type="component" value="Unassembled WGS sequence"/>
</dbReference>
<gene>
    <name evidence="3" type="ORF">GCM10009839_39270</name>
</gene>
<evidence type="ECO:0000313" key="4">
    <source>
        <dbReference type="Proteomes" id="UP001500751"/>
    </source>
</evidence>
<accession>A0ABN2UF66</accession>
<keyword evidence="4" id="KW-1185">Reference proteome</keyword>
<keyword evidence="1" id="KW-0812">Transmembrane</keyword>
<name>A0ABN2UF66_9ACTN</name>
<dbReference type="Pfam" id="PF17765">
    <property type="entry name" value="MLTR_LBD"/>
    <property type="match status" value="1"/>
</dbReference>
<dbReference type="PANTHER" id="PTHR35010">
    <property type="entry name" value="BLL4672 PROTEIN-RELATED"/>
    <property type="match status" value="1"/>
</dbReference>
<proteinExistence type="predicted"/>
<keyword evidence="1" id="KW-1133">Transmembrane helix</keyword>
<feature type="transmembrane region" description="Helical" evidence="1">
    <location>
        <begin position="15"/>
        <end position="40"/>
    </location>
</feature>
<dbReference type="SUPFAM" id="SSF47413">
    <property type="entry name" value="lambda repressor-like DNA-binding domains"/>
    <property type="match status" value="1"/>
</dbReference>
<comment type="caution">
    <text evidence="3">The sequence shown here is derived from an EMBL/GenBank/DDBJ whole genome shotgun (WGS) entry which is preliminary data.</text>
</comment>
<evidence type="ECO:0000256" key="1">
    <source>
        <dbReference type="SAM" id="Phobius"/>
    </source>
</evidence>
<dbReference type="InterPro" id="IPR041413">
    <property type="entry name" value="MLTR_LBD"/>
</dbReference>
<organism evidence="3 4">
    <name type="scientific">Catenulispora yoronensis</name>
    <dbReference type="NCBI Taxonomy" id="450799"/>
    <lineage>
        <taxon>Bacteria</taxon>
        <taxon>Bacillati</taxon>
        <taxon>Actinomycetota</taxon>
        <taxon>Actinomycetes</taxon>
        <taxon>Catenulisporales</taxon>
        <taxon>Catenulisporaceae</taxon>
        <taxon>Catenulispora</taxon>
    </lineage>
</organism>
<dbReference type="InterPro" id="IPR001387">
    <property type="entry name" value="Cro/C1-type_HTH"/>
</dbReference>